<evidence type="ECO:0000259" key="5">
    <source>
        <dbReference type="PROSITE" id="PS50197"/>
    </source>
</evidence>
<dbReference type="Gene3D" id="1.10.1540.10">
    <property type="entry name" value="BEACH domain"/>
    <property type="match status" value="1"/>
</dbReference>
<feature type="compositionally biased region" description="Polar residues" evidence="4">
    <location>
        <begin position="2737"/>
        <end position="2758"/>
    </location>
</feature>
<dbReference type="SUPFAM" id="SSF81837">
    <property type="entry name" value="BEACH domain"/>
    <property type="match status" value="1"/>
</dbReference>
<dbReference type="SUPFAM" id="SSF50978">
    <property type="entry name" value="WD40 repeat-like"/>
    <property type="match status" value="1"/>
</dbReference>
<dbReference type="InterPro" id="IPR015943">
    <property type="entry name" value="WD40/YVTN_repeat-like_dom_sf"/>
</dbReference>
<keyword evidence="8" id="KW-1185">Reference proteome</keyword>
<evidence type="ECO:0000313" key="7">
    <source>
        <dbReference type="EMBL" id="KAH6597010.1"/>
    </source>
</evidence>
<keyword evidence="1 3" id="KW-0853">WD repeat</keyword>
<dbReference type="InterPro" id="IPR036372">
    <property type="entry name" value="BEACH_dom_sf"/>
</dbReference>
<evidence type="ECO:0000256" key="2">
    <source>
        <dbReference type="ARBA" id="ARBA00022737"/>
    </source>
</evidence>
<evidence type="ECO:0000256" key="1">
    <source>
        <dbReference type="ARBA" id="ARBA00022574"/>
    </source>
</evidence>
<feature type="repeat" description="WD" evidence="3">
    <location>
        <begin position="2974"/>
        <end position="3004"/>
    </location>
</feature>
<comment type="caution">
    <text evidence="7">The sequence shown here is derived from an EMBL/GenBank/DDBJ whole genome shotgun (WGS) entry which is preliminary data.</text>
</comment>
<dbReference type="PROSITE" id="PS51783">
    <property type="entry name" value="PH_BEACH"/>
    <property type="match status" value="1"/>
</dbReference>
<feature type="domain" description="BEACH-type PH" evidence="6">
    <location>
        <begin position="2270"/>
        <end position="2392"/>
    </location>
</feature>
<dbReference type="PROSITE" id="PS50197">
    <property type="entry name" value="BEACH"/>
    <property type="match status" value="1"/>
</dbReference>
<protein>
    <recommendedName>
        <fullName evidence="9">DUF4704 domain-containing protein</fullName>
    </recommendedName>
</protein>
<dbReference type="Pfam" id="PF16057">
    <property type="entry name" value="DUF4800"/>
    <property type="match status" value="1"/>
</dbReference>
<dbReference type="CDD" id="cd06071">
    <property type="entry name" value="Beach"/>
    <property type="match status" value="1"/>
</dbReference>
<dbReference type="Pfam" id="PF02138">
    <property type="entry name" value="Beach"/>
    <property type="match status" value="1"/>
</dbReference>
<dbReference type="InterPro" id="IPR031570">
    <property type="entry name" value="NBEA/BDCP_DUF4704"/>
</dbReference>
<dbReference type="SUPFAM" id="SSF50729">
    <property type="entry name" value="PH domain-like"/>
    <property type="match status" value="1"/>
</dbReference>
<dbReference type="SUPFAM" id="SSF49899">
    <property type="entry name" value="Concanavalin A-like lectins/glucanases"/>
    <property type="match status" value="1"/>
</dbReference>
<dbReference type="PANTHER" id="PTHR13743">
    <property type="entry name" value="BEIGE/BEACH-RELATED"/>
    <property type="match status" value="1"/>
</dbReference>
<dbReference type="InterPro" id="IPR000409">
    <property type="entry name" value="BEACH_dom"/>
</dbReference>
<dbReference type="InterPro" id="IPR046851">
    <property type="entry name" value="NBCH_WD40"/>
</dbReference>
<gene>
    <name evidence="7" type="ORF">BASA50_004768</name>
</gene>
<dbReference type="SMART" id="SM01026">
    <property type="entry name" value="Beach"/>
    <property type="match status" value="1"/>
</dbReference>
<dbReference type="Pfam" id="PF15787">
    <property type="entry name" value="DUF4704"/>
    <property type="match status" value="1"/>
</dbReference>
<dbReference type="Proteomes" id="UP001648503">
    <property type="component" value="Unassembled WGS sequence"/>
</dbReference>
<sequence length="3227" mass="363036">MWKWSQSSKEQQPLPDTLDRIESAISIEACVEQQTPNPSITVPTVTLHDTYINALANSDAGLQQLSQSLPPVLYQLMLDLLVEKDALVASSSTITLDTISLDGINLDSTSLAPTRPAAIELLQGPPSWLKHRLVTHIHPPLMPLAPICVVSELDAETLIDSLYTFCQGYISTDIHKEISAASFSVELVRIAAIRLGLCCISPEINKRILTFAISILERTSCKTYCSSLISTGKLPNLLCTVEQFFVHTACTNLRWAGWLEHRRIDSVDDTSQFLWELDDDIILGFVSTCVNILEAEITPNHQINQESSIISCIHIAGSLIAENPKNAHLILSNSNIWPRLVHDFSLTSYPNEQRQDLPHLQIRYFLTLAQWSLIDLTCYLSFSKARVLLASSSRPLSEAEMEPILTSFDIQECLKAVLLLPSTLFATVNSPSKFSIYFSQPQITGTYSGPLHRLPINEHQYSDWISGTLEYSKVAPNVVTSRELDIFLQIVQNSAGSSSHAGLHSETKPMSQVLNVLASSISGMRHEQVASCLFFLGGVVSDALDLQQINESNADIGSEYYRMWGLLLFPIHSFSSEVDCGSAAYFNLDLMTQICTQLVHKFPTALATFVKTMANMATRQLSTLSFQMATQLFVNVDTASRNLLCMLPETHDFLVVIMHTYTRLSDHAALECRWTILSLLTTINTHNPHEFLQLLVKSADMKSFLLNLLSSRNTVAISASLEIIFQVFQKTCLSQIDTPLDSLILGTVNDLADRVLKYILCDFSSPEEIALSGRIMQRLGSLIKMNVKDSLLDSVLSQAHMLERLLDLIHKRHTTSDLSVMGLDSDAWHVDTITCLGFECIQLALEWLPEYRKLFYSTQGYEKGCNGLIDRGALTDDMICYFVSIFCDYGDTPASPTFRDEFSVTTLFNLCPIFNDVHQKMFLKRLLNLLQENNENVRVCKDAKILNYLLQSILPVSISKNHTAVISDMMRLLISHSLDIAESKSLISSLKHDNASCVDPSQGVDKEVLKEDHPDSLQLHGTQSYLPILHDEILCILADSIEANVSQESIDYFYFKNSDSIIQLPGFSQWPLSATRGYSIYVNFYLLQRTRSGSNRQILISLMSETGAGEQISIEDGVITITVFSPPSAPTITRIVNPTIQSHKWYALVISHQIGLFGMESAAVHINGVMVWKGSTPYFKTRENVQGTVGAAYASPLGTTIDCKHAFSGYISAIALFNYILPPDTIQLLHFGPAENVAIRSDLYYFQKFPIQQQPFLFITPLAVRGSECLNISMHEQAEDMRVSLLRNIFCTSIRTFSDSLHSLGGIEVLYPLLCQTNFPIRDFENGKYTHLTASERTCIIISIITNVLSQSPSHMDQFIKTNGVHVLSLLLQKSSSSDFSFELLTEMQKLRKVALALPQLVAAIDQCLIFEPQIWSNADNLVLKAYFAEIQIILAQSENLLEKFGLRFWLDTIEQHYCRPMMYGEVHHAWNFVITLVQPSSILDDSSPIIESLWCSVHNRSSLPLYRSLLQAESTLGRLLLVRFTETLDLELLLRMMDSSIDDIRVLVYDWIEQILSFEFTRYARLRKAILDIHPAIYSGVARSYPLTERVYRFFLQLAKTNIREDRVRSKTIFVSSPTSDLNPSLLQSESFPPFSHSAPELTSLAFTSDLDSHTILLHNPVFIKILFDLLLYCEDVRPEVINHIVEGLFHTLVYSPNVSELRSMIDIPVFIAIISRLEFSAYKVVTSSAYDEAWACFNSKELSEIHTPLIALRVVTTLITQPDDKEMIRGDLVEEALVSICLLIPAPLAQKTLQNLLFILVRATTLRMDNTPNLSDFDNQHLSKFVNIVDQFLFHKLDVISAFKSEYLDAMYNWSWLLKHVKTTQSSKTAYNSDMAIHMSNPFEECPELAIAYATFLGKLIQNKQCQPRREFRLLWRSTTQPHEDSLLVLIVRILFNGIFSDAKEHREFALGIFIDVLSCSEIATGSVPKPFVEYILGNLSEARRIHEECSLVEQCISKLLAVCSGYISISIPTSDNACADITGSNQQDMREFLDSQAWAVYSEKQLYPAIRCVEQQWLLAASQVTKKFSDVGRSVLLRSFKDTESNQSAWSAVMLKLTDTAALKTETRTRRMAGCIRTYECTMQLVVDQWNKKSTELIFDRQMWDTGSRNSHRFTKLDASENSQRMRRRLVRNLEFNAHVDASTKRDKIPLIPHPESLPRQSLSQTTFPHSLTGRKKLLTERIQRLQVDSGVKMLPSGTSIGSFEEVLDEEFGSRIPEDDLLFGEPSLKERYICSSSCEMIMYMSLVKGWLKITTTHLLFIPEDPSAPKDTVSTQAVPLPSFLNLNLDAMAEKKWRLTDLRHMHLRRYKLRKSGIEFFFADGSTILFSFFDGDGKHGSKDRARVLRKISGMKLPNLREAVMAAPEESLKHSGMTLRWVDRKISNFEYLMALNTHSGRTYNDLTQYPVFPWILNNYTSATLDLEDPSVYRDLSKPIGALNLERLAGFLERYKSFEDPEGQVKKFLYGSHYSQPGSVLFYLLRMEPFTSLHIQLQGGKFDHPDRQFLSFQSCWNSVCTSSSDVKELIPEFFYLPEFLRNENNFDLGVTQVGERVGDVVLPPWASTPEDFIRIHRAALESDYVSEHLHLWIDLIWGYKQTGDAAVEAHNVFYYLTYEGSVDLDRIKDQMERQSIEDQITNFGQTPSRLFSQPHPRRQSRYGRTKDMHSDKVASAGTISESPYASEEMGNMNPIGSPLRNSSSEDPLTTPRGANTPTRMTSSHYKSMAVSMVSSKFSSPRNSYMAERSAISNSVAPMQKAMPSCMIQCIYLQRSSAHAWIKSSKFSLYSTGTPCIVIVDEKLRLSFLAWKASTATDLMSFQLDTETQIFDTKSIPITLGTGVRTTFQCASLTPDGRFLFVAGSCDFSLRLYQLDNTEIKLINSVYYHRDVIVCLTLSEDGKYLATGSRDTTVCVWLLEYTRDNYCSIKGVPSRVYYGHDDQVTAVLLNCDHGLVISGSADGTVLINFLFGIQCAISISPVYPLYEIPQPIVGGLVFIPRDATLLIHSYSCTTLHQTVSFLHLYSINGRLLHCKEFSTPLCTVLLSLKGDKVIVGDKAGRFCILSSERLEKLHELDLDCGISSACVYPFQEFSRSTGLNQVVSSEPEDLVSDLDPSAVDSSVASSSLPEDGIALSSLSLTASAFTFADIPITPKTHRLSISGGVLSDSRSSDDKMVVGCTDGSIRVVSF</sequence>
<dbReference type="InterPro" id="IPR011993">
    <property type="entry name" value="PH-like_dom_sf"/>
</dbReference>
<accession>A0ABQ8FF92</accession>
<dbReference type="CDD" id="cd01201">
    <property type="entry name" value="PH_BEACH"/>
    <property type="match status" value="1"/>
</dbReference>
<dbReference type="Gene3D" id="2.130.10.10">
    <property type="entry name" value="YVTN repeat-like/Quinoprotein amine dehydrogenase"/>
    <property type="match status" value="1"/>
</dbReference>
<evidence type="ECO:0000259" key="6">
    <source>
        <dbReference type="PROSITE" id="PS51783"/>
    </source>
</evidence>
<reference evidence="7 8" key="1">
    <citation type="submission" date="2021-02" db="EMBL/GenBank/DDBJ databases">
        <title>Variation within the Batrachochytrium salamandrivorans European outbreak.</title>
        <authorList>
            <person name="Kelly M."/>
            <person name="Pasmans F."/>
            <person name="Shea T.P."/>
            <person name="Munoz J.F."/>
            <person name="Carranza S."/>
            <person name="Cuomo C.A."/>
            <person name="Martel A."/>
        </authorList>
    </citation>
    <scope>NUCLEOTIDE SEQUENCE [LARGE SCALE GENOMIC DNA]</scope>
    <source>
        <strain evidence="7 8">AMFP18/2</strain>
    </source>
</reference>
<dbReference type="Gene3D" id="2.30.29.30">
    <property type="entry name" value="Pleckstrin-homology domain (PH domain)/Phosphotyrosine-binding domain (PTB)"/>
    <property type="match status" value="1"/>
</dbReference>
<dbReference type="Pfam" id="PF20426">
    <property type="entry name" value="NBCH_WD40"/>
    <property type="match status" value="1"/>
</dbReference>
<evidence type="ECO:0000256" key="3">
    <source>
        <dbReference type="PROSITE-ProRule" id="PRU00221"/>
    </source>
</evidence>
<dbReference type="InterPro" id="IPR013320">
    <property type="entry name" value="ConA-like_dom_sf"/>
</dbReference>
<dbReference type="InterPro" id="IPR036322">
    <property type="entry name" value="WD40_repeat_dom_sf"/>
</dbReference>
<proteinExistence type="predicted"/>
<feature type="domain" description="BEACH" evidence="5">
    <location>
        <begin position="2405"/>
        <end position="2696"/>
    </location>
</feature>
<evidence type="ECO:0008006" key="9">
    <source>
        <dbReference type="Google" id="ProtNLM"/>
    </source>
</evidence>
<evidence type="ECO:0000313" key="8">
    <source>
        <dbReference type="Proteomes" id="UP001648503"/>
    </source>
</evidence>
<organism evidence="7 8">
    <name type="scientific">Batrachochytrium salamandrivorans</name>
    <dbReference type="NCBI Taxonomy" id="1357716"/>
    <lineage>
        <taxon>Eukaryota</taxon>
        <taxon>Fungi</taxon>
        <taxon>Fungi incertae sedis</taxon>
        <taxon>Chytridiomycota</taxon>
        <taxon>Chytridiomycota incertae sedis</taxon>
        <taxon>Chytridiomycetes</taxon>
        <taxon>Rhizophydiales</taxon>
        <taxon>Rhizophydiales incertae sedis</taxon>
        <taxon>Batrachochytrium</taxon>
    </lineage>
</organism>
<dbReference type="PROSITE" id="PS50294">
    <property type="entry name" value="WD_REPEATS_REGION"/>
    <property type="match status" value="1"/>
</dbReference>
<dbReference type="Pfam" id="PF14844">
    <property type="entry name" value="PH_BEACH"/>
    <property type="match status" value="1"/>
</dbReference>
<name>A0ABQ8FF92_9FUNG</name>
<dbReference type="SMART" id="SM00320">
    <property type="entry name" value="WD40"/>
    <property type="match status" value="4"/>
</dbReference>
<feature type="repeat" description="WD" evidence="3">
    <location>
        <begin position="2923"/>
        <end position="2954"/>
    </location>
</feature>
<dbReference type="InterPro" id="IPR050865">
    <property type="entry name" value="BEACH_Domain"/>
</dbReference>
<dbReference type="EMBL" id="JAFCIX010000172">
    <property type="protein sequence ID" value="KAH6597010.1"/>
    <property type="molecule type" value="Genomic_DNA"/>
</dbReference>
<dbReference type="PROSITE" id="PS50082">
    <property type="entry name" value="WD_REPEATS_2"/>
    <property type="match status" value="2"/>
</dbReference>
<feature type="region of interest" description="Disordered" evidence="4">
    <location>
        <begin position="2682"/>
        <end position="2758"/>
    </location>
</feature>
<dbReference type="InterPro" id="IPR001680">
    <property type="entry name" value="WD40_rpt"/>
</dbReference>
<dbReference type="InterPro" id="IPR023362">
    <property type="entry name" value="PH-BEACH_dom"/>
</dbReference>
<dbReference type="PANTHER" id="PTHR13743:SF123">
    <property type="entry name" value="PROTEIN FAN"/>
    <property type="match status" value="1"/>
</dbReference>
<keyword evidence="2" id="KW-0677">Repeat</keyword>
<evidence type="ECO:0000256" key="4">
    <source>
        <dbReference type="SAM" id="MobiDB-lite"/>
    </source>
</evidence>